<comment type="caution">
    <text evidence="2">The sequence shown here is derived from an EMBL/GenBank/DDBJ whole genome shotgun (WGS) entry which is preliminary data.</text>
</comment>
<protein>
    <submittedName>
        <fullName evidence="2">Uncharacterized protein</fullName>
    </submittedName>
</protein>
<dbReference type="AlphaFoldDB" id="A0A9Q1EA61"/>
<evidence type="ECO:0000313" key="2">
    <source>
        <dbReference type="EMBL" id="KAJ8334987.1"/>
    </source>
</evidence>
<proteinExistence type="predicted"/>
<sequence>MCAVAKDVLKQDYCVPSIDLSTTALTVKQIVDREFCPYFTIPTAAVLGRCLPKIGSLNEIPESFVLPGISSPNETADAIRNATGQATLFHRACQRWRDSHTVPSSELLKPRIRSLSHLSQREPLEDAQLPPKLSITKETVNLNDRKED</sequence>
<name>A0A9Q1EA61_SYNKA</name>
<feature type="region of interest" description="Disordered" evidence="1">
    <location>
        <begin position="119"/>
        <end position="148"/>
    </location>
</feature>
<dbReference type="Proteomes" id="UP001152622">
    <property type="component" value="Chromosome 21"/>
</dbReference>
<keyword evidence="3" id="KW-1185">Reference proteome</keyword>
<dbReference type="EMBL" id="JAINUF010000021">
    <property type="protein sequence ID" value="KAJ8334987.1"/>
    <property type="molecule type" value="Genomic_DNA"/>
</dbReference>
<evidence type="ECO:0000256" key="1">
    <source>
        <dbReference type="SAM" id="MobiDB-lite"/>
    </source>
</evidence>
<dbReference type="OrthoDB" id="420519at2759"/>
<accession>A0A9Q1EA61</accession>
<reference evidence="2" key="1">
    <citation type="journal article" date="2023" name="Science">
        <title>Genome structures resolve the early diversification of teleost fishes.</title>
        <authorList>
            <person name="Parey E."/>
            <person name="Louis A."/>
            <person name="Montfort J."/>
            <person name="Bouchez O."/>
            <person name="Roques C."/>
            <person name="Iampietro C."/>
            <person name="Lluch J."/>
            <person name="Castinel A."/>
            <person name="Donnadieu C."/>
            <person name="Desvignes T."/>
            <person name="Floi Bucao C."/>
            <person name="Jouanno E."/>
            <person name="Wen M."/>
            <person name="Mejri S."/>
            <person name="Dirks R."/>
            <person name="Jansen H."/>
            <person name="Henkel C."/>
            <person name="Chen W.J."/>
            <person name="Zahm M."/>
            <person name="Cabau C."/>
            <person name="Klopp C."/>
            <person name="Thompson A.W."/>
            <person name="Robinson-Rechavi M."/>
            <person name="Braasch I."/>
            <person name="Lecointre G."/>
            <person name="Bobe J."/>
            <person name="Postlethwait J.H."/>
            <person name="Berthelot C."/>
            <person name="Roest Crollius H."/>
            <person name="Guiguen Y."/>
        </authorList>
    </citation>
    <scope>NUCLEOTIDE SEQUENCE</scope>
    <source>
        <strain evidence="2">WJC10195</strain>
    </source>
</reference>
<organism evidence="2 3">
    <name type="scientific">Synaphobranchus kaupii</name>
    <name type="common">Kaup's arrowtooth eel</name>
    <dbReference type="NCBI Taxonomy" id="118154"/>
    <lineage>
        <taxon>Eukaryota</taxon>
        <taxon>Metazoa</taxon>
        <taxon>Chordata</taxon>
        <taxon>Craniata</taxon>
        <taxon>Vertebrata</taxon>
        <taxon>Euteleostomi</taxon>
        <taxon>Actinopterygii</taxon>
        <taxon>Neopterygii</taxon>
        <taxon>Teleostei</taxon>
        <taxon>Anguilliformes</taxon>
        <taxon>Synaphobranchidae</taxon>
        <taxon>Synaphobranchus</taxon>
    </lineage>
</organism>
<gene>
    <name evidence="2" type="ORF">SKAU_G00406260</name>
</gene>
<evidence type="ECO:0000313" key="3">
    <source>
        <dbReference type="Proteomes" id="UP001152622"/>
    </source>
</evidence>